<name>A0A7E4UMZ2_PANRE</name>
<keyword evidence="11" id="KW-1185">Reference proteome</keyword>
<dbReference type="GO" id="GO:0032465">
    <property type="term" value="P:regulation of cytokinesis"/>
    <property type="evidence" value="ECO:0007669"/>
    <property type="project" value="TreeGrafter"/>
</dbReference>
<dbReference type="AlphaFoldDB" id="A0A7E4UMZ2"/>
<dbReference type="GO" id="GO:0055038">
    <property type="term" value="C:recycling endosome membrane"/>
    <property type="evidence" value="ECO:0007669"/>
    <property type="project" value="UniProtKB-SubCell"/>
</dbReference>
<dbReference type="GO" id="GO:0030139">
    <property type="term" value="C:endocytic vesicle"/>
    <property type="evidence" value="ECO:0007669"/>
    <property type="project" value="TreeGrafter"/>
</dbReference>
<feature type="domain" description="FIP-RBD" evidence="10">
    <location>
        <begin position="284"/>
        <end position="346"/>
    </location>
</feature>
<feature type="coiled-coil region" evidence="8">
    <location>
        <begin position="85"/>
        <end position="279"/>
    </location>
</feature>
<dbReference type="PANTHER" id="PTHR15726:SF7">
    <property type="entry name" value="NUCLEAR FALLOUT, ISOFORM J"/>
    <property type="match status" value="1"/>
</dbReference>
<dbReference type="GO" id="GO:0030496">
    <property type="term" value="C:midbody"/>
    <property type="evidence" value="ECO:0007669"/>
    <property type="project" value="UniProtKB-SubCell"/>
</dbReference>
<feature type="compositionally biased region" description="Polar residues" evidence="9">
    <location>
        <begin position="7"/>
        <end position="27"/>
    </location>
</feature>
<proteinExistence type="predicted"/>
<dbReference type="GO" id="GO:0032154">
    <property type="term" value="C:cleavage furrow"/>
    <property type="evidence" value="ECO:0007669"/>
    <property type="project" value="UniProtKB-SubCell"/>
</dbReference>
<evidence type="ECO:0000313" key="11">
    <source>
        <dbReference type="Proteomes" id="UP000492821"/>
    </source>
</evidence>
<sequence length="358" mass="41548">MARIYESLNNDVDTPNGMRLTSSPTSASVASRLYANGGQRGSRRTSFSSEPDILCSDNEIHSEFSETSSHVHMLAKQLSDMQDSYLATNEEKSRLKTECAVLQERMHTLEEQQSEFERRWKEKLEEEKQRSKDALAQYDRQKQIETMTIDFQLKELQHKFELKTKEHELTKAEVTKLERVNAELSEQLDEALSNVEKLESERNNLKHDFEKYKLEAQNDIENSSELLEELTRQTDELRNKGQPRHGSLADQMIILEEEIEHLREENRTLQATNEELQSTMLHDSVARGRVLLQGGMSLADELNSMDSTELMNALQEQELDNQKLRQYINGILMRVIERHPEILEIKDEELEGNQPRAS</sequence>
<dbReference type="Gene3D" id="1.20.5.2440">
    <property type="match status" value="1"/>
</dbReference>
<evidence type="ECO:0000256" key="7">
    <source>
        <dbReference type="ARBA" id="ARBA00023136"/>
    </source>
</evidence>
<dbReference type="InterPro" id="IPR019018">
    <property type="entry name" value="Rab-bd_FIP-RBD"/>
</dbReference>
<dbReference type="SUPFAM" id="SSF144270">
    <property type="entry name" value="Eferin C-derminal domain-like"/>
    <property type="match status" value="1"/>
</dbReference>
<keyword evidence="6 8" id="KW-0175">Coiled coil</keyword>
<protein>
    <submittedName>
        <fullName evidence="12">FIP-RBD domain-containing protein</fullName>
    </submittedName>
</protein>
<dbReference type="GO" id="GO:0032456">
    <property type="term" value="P:endocytic recycling"/>
    <property type="evidence" value="ECO:0007669"/>
    <property type="project" value="TreeGrafter"/>
</dbReference>
<evidence type="ECO:0000313" key="12">
    <source>
        <dbReference type="WBParaSite" id="Pan_g1069.t1"/>
    </source>
</evidence>
<evidence type="ECO:0000256" key="6">
    <source>
        <dbReference type="ARBA" id="ARBA00023054"/>
    </source>
</evidence>
<evidence type="ECO:0000256" key="9">
    <source>
        <dbReference type="SAM" id="MobiDB-lite"/>
    </source>
</evidence>
<evidence type="ECO:0000256" key="4">
    <source>
        <dbReference type="ARBA" id="ARBA00022448"/>
    </source>
</evidence>
<dbReference type="PROSITE" id="PS51511">
    <property type="entry name" value="FIP_RBD"/>
    <property type="match status" value="1"/>
</dbReference>
<dbReference type="PANTHER" id="PTHR15726">
    <property type="entry name" value="RAB11-FAMILY INTERACTING PROTEIN"/>
    <property type="match status" value="1"/>
</dbReference>
<comment type="subcellular location">
    <subcellularLocation>
        <location evidence="2">Cleavage furrow</location>
    </subcellularLocation>
    <subcellularLocation>
        <location evidence="1">Midbody</location>
    </subcellularLocation>
    <subcellularLocation>
        <location evidence="3">Recycling endosome membrane</location>
        <topology evidence="3">Peripheral membrane protein</topology>
    </subcellularLocation>
</comment>
<organism evidence="11 12">
    <name type="scientific">Panagrellus redivivus</name>
    <name type="common">Microworm</name>
    <dbReference type="NCBI Taxonomy" id="6233"/>
    <lineage>
        <taxon>Eukaryota</taxon>
        <taxon>Metazoa</taxon>
        <taxon>Ecdysozoa</taxon>
        <taxon>Nematoda</taxon>
        <taxon>Chromadorea</taxon>
        <taxon>Rhabditida</taxon>
        <taxon>Tylenchina</taxon>
        <taxon>Panagrolaimomorpha</taxon>
        <taxon>Panagrolaimoidea</taxon>
        <taxon>Panagrolaimidae</taxon>
        <taxon>Panagrellus</taxon>
    </lineage>
</organism>
<keyword evidence="5" id="KW-0967">Endosome</keyword>
<dbReference type="Pfam" id="PF09457">
    <property type="entry name" value="RBD-FIP"/>
    <property type="match status" value="1"/>
</dbReference>
<accession>A0A7E4UMZ2</accession>
<keyword evidence="4" id="KW-0813">Transport</keyword>
<dbReference type="InterPro" id="IPR057316">
    <property type="entry name" value="Rab11-FIP3/4_dom"/>
</dbReference>
<dbReference type="Gene3D" id="1.20.5.340">
    <property type="match status" value="1"/>
</dbReference>
<dbReference type="InterPro" id="IPR051977">
    <property type="entry name" value="Rab11-interacting_regulator"/>
</dbReference>
<evidence type="ECO:0000256" key="1">
    <source>
        <dbReference type="ARBA" id="ARBA00004214"/>
    </source>
</evidence>
<dbReference type="WBParaSite" id="Pan_g1069.t1">
    <property type="protein sequence ID" value="Pan_g1069.t1"/>
    <property type="gene ID" value="Pan_g1069"/>
</dbReference>
<evidence type="ECO:0000256" key="8">
    <source>
        <dbReference type="SAM" id="Coils"/>
    </source>
</evidence>
<dbReference type="Proteomes" id="UP000492821">
    <property type="component" value="Unassembled WGS sequence"/>
</dbReference>
<feature type="region of interest" description="Disordered" evidence="9">
    <location>
        <begin position="1"/>
        <end position="27"/>
    </location>
</feature>
<dbReference type="InterPro" id="IPR037245">
    <property type="entry name" value="FIP-RBD_C_sf"/>
</dbReference>
<evidence type="ECO:0000256" key="3">
    <source>
        <dbReference type="ARBA" id="ARBA00004654"/>
    </source>
</evidence>
<keyword evidence="7" id="KW-0472">Membrane</keyword>
<evidence type="ECO:0000256" key="5">
    <source>
        <dbReference type="ARBA" id="ARBA00022753"/>
    </source>
</evidence>
<reference evidence="12" key="2">
    <citation type="submission" date="2020-10" db="UniProtKB">
        <authorList>
            <consortium name="WormBaseParasite"/>
        </authorList>
    </citation>
    <scope>IDENTIFICATION</scope>
</reference>
<evidence type="ECO:0000256" key="2">
    <source>
        <dbReference type="ARBA" id="ARBA00004626"/>
    </source>
</evidence>
<reference evidence="11" key="1">
    <citation type="journal article" date="2013" name="Genetics">
        <title>The draft genome and transcriptome of Panagrellus redivivus are shaped by the harsh demands of a free-living lifestyle.</title>
        <authorList>
            <person name="Srinivasan J."/>
            <person name="Dillman A.R."/>
            <person name="Macchietto M.G."/>
            <person name="Heikkinen L."/>
            <person name="Lakso M."/>
            <person name="Fracchia K.M."/>
            <person name="Antoshechkin I."/>
            <person name="Mortazavi A."/>
            <person name="Wong G."/>
            <person name="Sternberg P.W."/>
        </authorList>
    </citation>
    <scope>NUCLEOTIDE SEQUENCE [LARGE SCALE GENOMIC DNA]</scope>
    <source>
        <strain evidence="11">MT8872</strain>
    </source>
</reference>
<evidence type="ECO:0000259" key="10">
    <source>
        <dbReference type="PROSITE" id="PS51511"/>
    </source>
</evidence>
<dbReference type="Pfam" id="PF25450">
    <property type="entry name" value="Rab11-FIP3"/>
    <property type="match status" value="1"/>
</dbReference>